<dbReference type="InterPro" id="IPR023828">
    <property type="entry name" value="Peptidase_S8_Ser-AS"/>
</dbReference>
<evidence type="ECO:0000259" key="8">
    <source>
        <dbReference type="Pfam" id="PF00082"/>
    </source>
</evidence>
<dbReference type="InterPro" id="IPR000209">
    <property type="entry name" value="Peptidase_S8/S53_dom"/>
</dbReference>
<reference evidence="11 12" key="1">
    <citation type="journal article" date="2013" name="Proc. Natl. Acad. Sci. U.S.A.">
        <title>Fine-scale variation in meiotic recombination in Mimulus inferred from population shotgun sequencing.</title>
        <authorList>
            <person name="Hellsten U."/>
            <person name="Wright K.M."/>
            <person name="Jenkins J."/>
            <person name="Shu S."/>
            <person name="Yuan Y."/>
            <person name="Wessler S.R."/>
            <person name="Schmutz J."/>
            <person name="Willis J.H."/>
            <person name="Rokhsar D.S."/>
        </authorList>
    </citation>
    <scope>NUCLEOTIDE SEQUENCE [LARGE SCALE GENOMIC DNA]</scope>
    <source>
        <strain evidence="12">cv. DUN x IM62</strain>
    </source>
</reference>
<evidence type="ECO:0000313" key="12">
    <source>
        <dbReference type="Proteomes" id="UP000030748"/>
    </source>
</evidence>
<dbReference type="InterPro" id="IPR034197">
    <property type="entry name" value="Peptidases_S8_3"/>
</dbReference>
<dbReference type="PRINTS" id="PR00723">
    <property type="entry name" value="SUBTILISIN"/>
</dbReference>
<dbReference type="InterPro" id="IPR037045">
    <property type="entry name" value="S8pro/Inhibitor_I9_sf"/>
</dbReference>
<dbReference type="InterPro" id="IPR010259">
    <property type="entry name" value="S8pro/Inhibitor_I9"/>
</dbReference>
<name>A0A022QQD8_ERYGU</name>
<dbReference type="InterPro" id="IPR045051">
    <property type="entry name" value="SBT"/>
</dbReference>
<dbReference type="CDD" id="cd02120">
    <property type="entry name" value="PA_subtilisin_like"/>
    <property type="match status" value="1"/>
</dbReference>
<evidence type="ECO:0000256" key="4">
    <source>
        <dbReference type="ARBA" id="ARBA00022801"/>
    </source>
</evidence>
<keyword evidence="2 7" id="KW-0645">Protease</keyword>
<dbReference type="Gene3D" id="3.50.30.30">
    <property type="match status" value="1"/>
</dbReference>
<evidence type="ECO:0000259" key="9">
    <source>
        <dbReference type="Pfam" id="PF05922"/>
    </source>
</evidence>
<dbReference type="AlphaFoldDB" id="A0A022QQD8"/>
<dbReference type="Pfam" id="PF05922">
    <property type="entry name" value="Inhibitor_I9"/>
    <property type="match status" value="1"/>
</dbReference>
<keyword evidence="3" id="KW-0732">Signal</keyword>
<organism evidence="11 12">
    <name type="scientific">Erythranthe guttata</name>
    <name type="common">Yellow monkey flower</name>
    <name type="synonym">Mimulus guttatus</name>
    <dbReference type="NCBI Taxonomy" id="4155"/>
    <lineage>
        <taxon>Eukaryota</taxon>
        <taxon>Viridiplantae</taxon>
        <taxon>Streptophyta</taxon>
        <taxon>Embryophyta</taxon>
        <taxon>Tracheophyta</taxon>
        <taxon>Spermatophyta</taxon>
        <taxon>Magnoliopsida</taxon>
        <taxon>eudicotyledons</taxon>
        <taxon>Gunneridae</taxon>
        <taxon>Pentapetalae</taxon>
        <taxon>asterids</taxon>
        <taxon>lamiids</taxon>
        <taxon>Lamiales</taxon>
        <taxon>Phrymaceae</taxon>
        <taxon>Erythranthe</taxon>
    </lineage>
</organism>
<feature type="domain" description="Inhibitor I9" evidence="9">
    <location>
        <begin position="12"/>
        <end position="73"/>
    </location>
</feature>
<dbReference type="InterPro" id="IPR036852">
    <property type="entry name" value="Peptidase_S8/S53_dom_sf"/>
</dbReference>
<evidence type="ECO:0000259" key="10">
    <source>
        <dbReference type="Pfam" id="PF17766"/>
    </source>
</evidence>
<evidence type="ECO:0000256" key="6">
    <source>
        <dbReference type="PIRSR" id="PIRSR615500-1"/>
    </source>
</evidence>
<evidence type="ECO:0000256" key="2">
    <source>
        <dbReference type="ARBA" id="ARBA00022670"/>
    </source>
</evidence>
<gene>
    <name evidence="11" type="ORF">MIMGU_mgv1a002109mg</name>
</gene>
<dbReference type="CDD" id="cd04852">
    <property type="entry name" value="Peptidases_S8_3"/>
    <property type="match status" value="1"/>
</dbReference>
<keyword evidence="5 7" id="KW-0720">Serine protease</keyword>
<dbReference type="Gene3D" id="3.30.70.80">
    <property type="entry name" value="Peptidase S8 propeptide/proteinase inhibitor I9"/>
    <property type="match status" value="1"/>
</dbReference>
<dbReference type="Pfam" id="PF00082">
    <property type="entry name" value="Peptidase_S8"/>
    <property type="match status" value="1"/>
</dbReference>
<dbReference type="GO" id="GO:0006508">
    <property type="term" value="P:proteolysis"/>
    <property type="evidence" value="ECO:0007669"/>
    <property type="project" value="UniProtKB-KW"/>
</dbReference>
<accession>A0A022QQD8</accession>
<dbReference type="GO" id="GO:0005576">
    <property type="term" value="C:extracellular region"/>
    <property type="evidence" value="ECO:0000318"/>
    <property type="project" value="GO_Central"/>
</dbReference>
<evidence type="ECO:0000256" key="1">
    <source>
        <dbReference type="ARBA" id="ARBA00011073"/>
    </source>
</evidence>
<protein>
    <recommendedName>
        <fullName evidence="13">Subtilisin-like protease fibronectin type-III domain-containing protein</fullName>
    </recommendedName>
</protein>
<dbReference type="PROSITE" id="PS51892">
    <property type="entry name" value="SUBTILASE"/>
    <property type="match status" value="1"/>
</dbReference>
<evidence type="ECO:0000256" key="3">
    <source>
        <dbReference type="ARBA" id="ARBA00022729"/>
    </source>
</evidence>
<dbReference type="Gene3D" id="2.60.40.2310">
    <property type="match status" value="1"/>
</dbReference>
<dbReference type="PANTHER" id="PTHR10795">
    <property type="entry name" value="PROPROTEIN CONVERTASE SUBTILISIN/KEXIN"/>
    <property type="match status" value="1"/>
</dbReference>
<feature type="active site" description="Charge relay system" evidence="6 7">
    <location>
        <position position="103"/>
    </location>
</feature>
<dbReference type="Pfam" id="PF17766">
    <property type="entry name" value="fn3_6"/>
    <property type="match status" value="1"/>
</dbReference>
<keyword evidence="12" id="KW-1185">Reference proteome</keyword>
<keyword evidence="4 7" id="KW-0378">Hydrolase</keyword>
<dbReference type="InterPro" id="IPR015500">
    <property type="entry name" value="Peptidase_S8_subtilisin-rel"/>
</dbReference>
<evidence type="ECO:0000313" key="11">
    <source>
        <dbReference type="EMBL" id="EYU28710.1"/>
    </source>
</evidence>
<sequence>MGNIIAKNQPTESYHMKMLAEVVDRRFLPHSLARSYTRSFNGFAAYLTPQERDKLARHEEVVSIFPDTPFQLHTTRSWDFMGLALNVNRNPAVESDTIIGVIDTGIWPESDSFNDKGFGPVPKKWKGACKGGNNFTCNNKIIGARYYNIKSPNDTTARDNDGHGSHTASTAAGAHVAGASFYGVANGTARGGAPSARIAVYKVCRANGCNPVDILAAFDDAIADGVDIITISAGGEQPLVLDSDSIAIGSLHASQHGVLVVQSVGNNARKGYAVSLAPWILSVGASSTDRGIVTKVALGNGTVLTGKSVNSFNLNGKSFPLAYGKEVSRKCDEDDAMDCYEDCLEPSLVKGKIVLCRLSDFIDEVFIAGAIGTVFLHETFLPQVQVDDVSDVLPLAAAGLKAKDFDSIQTYFNSTKSSEVNIQTSETVRNLDAPRVAGFSSKGPNVIVPDILKPDVTAPGIEILAAYSPLASPSDTDKDHRSVNYTVLSGTSMACPHVAGAAIYVKSFHPNWSPSAIKSALMTTAWRMDPKKDELAEFAYGAGHIDPIKALDPGLVYETLQGDYINFLCNMGYTSATIAKLLKANATCPDKPQTTIKDLNYPSMTSQIKTAKGSKSAVPFSEKFTRTVTNVGAGNSTYKATTSAGPAYNISVVPSALTFAEVNEKKTFEVVISGTVDYRKMVSASLEWSDGVHKVRSPIVVYPDNFLDDNSML</sequence>
<dbReference type="eggNOG" id="ENOG502QRA7">
    <property type="taxonomic scope" value="Eukaryota"/>
</dbReference>
<evidence type="ECO:0008006" key="13">
    <source>
        <dbReference type="Google" id="ProtNLM"/>
    </source>
</evidence>
<dbReference type="PROSITE" id="PS00138">
    <property type="entry name" value="SUBTILASE_SER"/>
    <property type="match status" value="1"/>
</dbReference>
<dbReference type="EMBL" id="KI631311">
    <property type="protein sequence ID" value="EYU28710.1"/>
    <property type="molecule type" value="Genomic_DNA"/>
</dbReference>
<dbReference type="GO" id="GO:0004252">
    <property type="term" value="F:serine-type endopeptidase activity"/>
    <property type="evidence" value="ECO:0000318"/>
    <property type="project" value="GO_Central"/>
</dbReference>
<dbReference type="Gene3D" id="3.40.50.200">
    <property type="entry name" value="Peptidase S8/S53 domain"/>
    <property type="match status" value="1"/>
</dbReference>
<dbReference type="Proteomes" id="UP000030748">
    <property type="component" value="Unassembled WGS sequence"/>
</dbReference>
<dbReference type="PhylomeDB" id="A0A022QQD8"/>
<evidence type="ECO:0000256" key="5">
    <source>
        <dbReference type="ARBA" id="ARBA00022825"/>
    </source>
</evidence>
<dbReference type="STRING" id="4155.A0A022QQD8"/>
<feature type="active site" description="Charge relay system" evidence="6 7">
    <location>
        <position position="492"/>
    </location>
</feature>
<evidence type="ECO:0000256" key="7">
    <source>
        <dbReference type="PROSITE-ProRule" id="PRU01240"/>
    </source>
</evidence>
<feature type="domain" description="Subtilisin-like protease fibronectin type-III" evidence="10">
    <location>
        <begin position="598"/>
        <end position="701"/>
    </location>
</feature>
<feature type="domain" description="Peptidase S8/S53" evidence="8">
    <location>
        <begin position="95"/>
        <end position="543"/>
    </location>
</feature>
<comment type="similarity">
    <text evidence="1 7">Belongs to the peptidase S8 family.</text>
</comment>
<proteinExistence type="inferred from homology"/>
<dbReference type="SUPFAM" id="SSF52743">
    <property type="entry name" value="Subtilisin-like"/>
    <property type="match status" value="1"/>
</dbReference>
<feature type="active site" description="Charge relay system" evidence="6 7">
    <location>
        <position position="163"/>
    </location>
</feature>
<dbReference type="InterPro" id="IPR041469">
    <property type="entry name" value="Subtilisin-like_FN3"/>
</dbReference>